<name>A0A1C9EHS9_9CAUD</name>
<reference evidence="2" key="1">
    <citation type="submission" date="2016-07" db="EMBL/GenBank/DDBJ databases">
        <authorList>
            <person name="Florea S."/>
            <person name="Webb J.S."/>
            <person name="Jaromczyk J."/>
            <person name="Schardl C.L."/>
        </authorList>
    </citation>
    <scope>NUCLEOTIDE SEQUENCE [LARGE SCALE GENOMIC DNA]</scope>
</reference>
<protein>
    <recommendedName>
        <fullName evidence="3">ParB-like nuclease domain protein</fullName>
    </recommendedName>
</protein>
<accession>A0A1C9EHS9</accession>
<evidence type="ECO:0008006" key="3">
    <source>
        <dbReference type="Google" id="ProtNLM"/>
    </source>
</evidence>
<dbReference type="RefSeq" id="YP_009289855.1">
    <property type="nucleotide sequence ID" value="NC_031099.1"/>
</dbReference>
<dbReference type="Pfam" id="PF20188">
    <property type="entry name" value="DUF6551"/>
    <property type="match status" value="1"/>
</dbReference>
<dbReference type="EMBL" id="KX557279">
    <property type="protein sequence ID" value="AON97339.1"/>
    <property type="molecule type" value="Genomic_DNA"/>
</dbReference>
<evidence type="ECO:0000313" key="2">
    <source>
        <dbReference type="Proteomes" id="UP000203073"/>
    </source>
</evidence>
<dbReference type="GeneID" id="29056493"/>
<organism evidence="1 2">
    <name type="scientific">Gordonia phage Hedwig</name>
    <dbReference type="NCBI Taxonomy" id="1887648"/>
    <lineage>
        <taxon>Viruses</taxon>
        <taxon>Duplodnaviria</taxon>
        <taxon>Heunggongvirae</taxon>
        <taxon>Uroviricota</taxon>
        <taxon>Caudoviricetes</taxon>
        <taxon>Hedwigvirus</taxon>
        <taxon>Hedwigvirus hedwig</taxon>
    </lineage>
</organism>
<proteinExistence type="predicted"/>
<dbReference type="OrthoDB" id="16318at10239"/>
<evidence type="ECO:0000313" key="1">
    <source>
        <dbReference type="EMBL" id="AON97339.1"/>
    </source>
</evidence>
<gene>
    <name evidence="1" type="primary">46</name>
    <name evidence="1" type="ORF">SEA_HEDWIG_46</name>
</gene>
<dbReference type="KEGG" id="vg:29056493"/>
<dbReference type="InterPro" id="IPR046681">
    <property type="entry name" value="DUF6551"/>
</dbReference>
<keyword evidence="2" id="KW-1185">Reference proteome</keyword>
<dbReference type="Proteomes" id="UP000203073">
    <property type="component" value="Segment"/>
</dbReference>
<sequence length="266" mass="29367">MSAAAPATTYVSAIKVTDLFADPTYQRDLDVNRAKSMSVRWDPRLVGVVDVSDRGDDTPPNSPRYAIINGQHRWKAALFLDPEMSLVCNVHTGLSVSEEAKLFKDIDERTKKISTWDRWRARRAAGDPVVVEIDRIADALGLVVTQNPGPVNIQCCAALEHIYDRFMPETLREVLELVGDVWPGDVKRFNPAILKGLGRTLFVYAGELDTGRFADCLSEMTPSQLYARAHELKATGHAQGIPHLVTVAAVVAYNRTGRDKLTLPAA</sequence>